<comment type="subcellular location">
    <subcellularLocation>
        <location evidence="1">Mitochondrion inner membrane</location>
        <topology evidence="1">Peripheral membrane protein</topology>
        <orientation evidence="1">Matrix side</orientation>
    </subcellularLocation>
</comment>
<organism evidence="19 20">
    <name type="scientific">Hermanssonia centrifuga</name>
    <dbReference type="NCBI Taxonomy" id="98765"/>
    <lineage>
        <taxon>Eukaryota</taxon>
        <taxon>Fungi</taxon>
        <taxon>Dikarya</taxon>
        <taxon>Basidiomycota</taxon>
        <taxon>Agaricomycotina</taxon>
        <taxon>Agaricomycetes</taxon>
        <taxon>Polyporales</taxon>
        <taxon>Meruliaceae</taxon>
        <taxon>Hermanssonia</taxon>
    </lineage>
</organism>
<keyword evidence="9" id="KW-0999">Mitochondrion inner membrane</keyword>
<keyword evidence="13" id="KW-0472">Membrane</keyword>
<dbReference type="InterPro" id="IPR041715">
    <property type="entry name" value="HisRS-like_core"/>
</dbReference>
<dbReference type="EMBL" id="SGPJ01000025">
    <property type="protein sequence ID" value="THH01393.1"/>
    <property type="molecule type" value="Genomic_DNA"/>
</dbReference>
<keyword evidence="10" id="KW-0809">Transit peptide</keyword>
<dbReference type="CDD" id="cd00773">
    <property type="entry name" value="HisRS-like_core"/>
    <property type="match status" value="1"/>
</dbReference>
<dbReference type="Pfam" id="PF13393">
    <property type="entry name" value="tRNA-synt_His"/>
    <property type="match status" value="1"/>
</dbReference>
<comment type="similarity">
    <text evidence="3">Belongs to the cytochrome c oxidase subunit 5A family.</text>
</comment>
<dbReference type="InterPro" id="IPR003204">
    <property type="entry name" value="Cyt_c_oxidase_su5A/6"/>
</dbReference>
<dbReference type="InterPro" id="IPR006195">
    <property type="entry name" value="aa-tRNA-synth_II"/>
</dbReference>
<evidence type="ECO:0000256" key="1">
    <source>
        <dbReference type="ARBA" id="ARBA00004443"/>
    </source>
</evidence>
<evidence type="ECO:0000259" key="18">
    <source>
        <dbReference type="PROSITE" id="PS50862"/>
    </source>
</evidence>
<feature type="region of interest" description="Disordered" evidence="17">
    <location>
        <begin position="465"/>
        <end position="506"/>
    </location>
</feature>
<dbReference type="InterPro" id="IPR045864">
    <property type="entry name" value="aa-tRNA-synth_II/BPL/LPL"/>
</dbReference>
<dbReference type="SUPFAM" id="SSF55681">
    <property type="entry name" value="Class II aaRS and biotin synthetases"/>
    <property type="match status" value="1"/>
</dbReference>
<evidence type="ECO:0000256" key="14">
    <source>
        <dbReference type="ARBA" id="ARBA00047639"/>
    </source>
</evidence>
<comment type="pathway">
    <text evidence="2">Energy metabolism; oxidative phosphorylation.</text>
</comment>
<dbReference type="PANTHER" id="PTHR11476">
    <property type="entry name" value="HISTIDYL-TRNA SYNTHETASE"/>
    <property type="match status" value="1"/>
</dbReference>
<dbReference type="Pfam" id="PF02284">
    <property type="entry name" value="COX5A"/>
    <property type="match status" value="1"/>
</dbReference>
<evidence type="ECO:0000256" key="8">
    <source>
        <dbReference type="ARBA" id="ARBA00022741"/>
    </source>
</evidence>
<feature type="compositionally biased region" description="Polar residues" evidence="17">
    <location>
        <begin position="466"/>
        <end position="478"/>
    </location>
</feature>
<evidence type="ECO:0000256" key="11">
    <source>
        <dbReference type="ARBA" id="ARBA00023004"/>
    </source>
</evidence>
<dbReference type="Pfam" id="PF03129">
    <property type="entry name" value="HGTP_anticodon"/>
    <property type="match status" value="1"/>
</dbReference>
<dbReference type="PROSITE" id="PS50862">
    <property type="entry name" value="AA_TRNA_LIGASE_II"/>
    <property type="match status" value="1"/>
</dbReference>
<dbReference type="CDD" id="cd00923">
    <property type="entry name" value="Cyt_c_Oxidase_Va"/>
    <property type="match status" value="1"/>
</dbReference>
<dbReference type="GO" id="GO:0032543">
    <property type="term" value="P:mitochondrial translation"/>
    <property type="evidence" value="ECO:0007669"/>
    <property type="project" value="TreeGrafter"/>
</dbReference>
<dbReference type="SUPFAM" id="SSF52954">
    <property type="entry name" value="Class II aaRS ABD-related"/>
    <property type="match status" value="1"/>
</dbReference>
<dbReference type="GO" id="GO:0005743">
    <property type="term" value="C:mitochondrial inner membrane"/>
    <property type="evidence" value="ECO:0007669"/>
    <property type="project" value="UniProtKB-SubCell"/>
</dbReference>
<reference evidence="19 20" key="1">
    <citation type="submission" date="2019-02" db="EMBL/GenBank/DDBJ databases">
        <title>Genome sequencing of the rare red list fungi Phlebia centrifuga.</title>
        <authorList>
            <person name="Buettner E."/>
            <person name="Kellner H."/>
        </authorList>
    </citation>
    <scope>NUCLEOTIDE SEQUENCE [LARGE SCALE GENOMIC DNA]</scope>
    <source>
        <strain evidence="19 20">DSM 108282</strain>
    </source>
</reference>
<dbReference type="Gene3D" id="3.40.50.800">
    <property type="entry name" value="Anticodon-binding domain"/>
    <property type="match status" value="1"/>
</dbReference>
<feature type="domain" description="Aminoacyl-transfer RNA synthetases class-II family profile" evidence="18">
    <location>
        <begin position="183"/>
        <end position="554"/>
    </location>
</feature>
<comment type="catalytic activity">
    <reaction evidence="14">
        <text>tRNA(His) + L-histidine + ATP = L-histidyl-tRNA(His) + AMP + diphosphate + H(+)</text>
        <dbReference type="Rhea" id="RHEA:17313"/>
        <dbReference type="Rhea" id="RHEA-COMP:9665"/>
        <dbReference type="Rhea" id="RHEA-COMP:9689"/>
        <dbReference type="ChEBI" id="CHEBI:15378"/>
        <dbReference type="ChEBI" id="CHEBI:30616"/>
        <dbReference type="ChEBI" id="CHEBI:33019"/>
        <dbReference type="ChEBI" id="CHEBI:57595"/>
        <dbReference type="ChEBI" id="CHEBI:78442"/>
        <dbReference type="ChEBI" id="CHEBI:78527"/>
        <dbReference type="ChEBI" id="CHEBI:456215"/>
        <dbReference type="EC" id="6.1.1.21"/>
    </reaction>
</comment>
<evidence type="ECO:0000256" key="9">
    <source>
        <dbReference type="ARBA" id="ARBA00022792"/>
    </source>
</evidence>
<name>A0A4V3XBE9_9APHY</name>
<dbReference type="InterPro" id="IPR036621">
    <property type="entry name" value="Anticodon-bd_dom_sf"/>
</dbReference>
<comment type="similarity">
    <text evidence="4">Belongs to the class-II aminoacyl-tRNA synthetase family.</text>
</comment>
<evidence type="ECO:0000313" key="20">
    <source>
        <dbReference type="Proteomes" id="UP000309038"/>
    </source>
</evidence>
<dbReference type="EC" id="6.1.1.21" evidence="5"/>
<keyword evidence="20" id="KW-1185">Reference proteome</keyword>
<evidence type="ECO:0000256" key="13">
    <source>
        <dbReference type="ARBA" id="ARBA00023136"/>
    </source>
</evidence>
<evidence type="ECO:0000256" key="16">
    <source>
        <dbReference type="ARBA" id="ARBA00082700"/>
    </source>
</evidence>
<keyword evidence="12" id="KW-0496">Mitochondrion</keyword>
<dbReference type="GO" id="GO:0000166">
    <property type="term" value="F:nucleotide binding"/>
    <property type="evidence" value="ECO:0007669"/>
    <property type="project" value="UniProtKB-KW"/>
</dbReference>
<sequence length="686" mass="75734">MSTRMITTLLRARPAAVRVAPAFTRPSSDAHHQETFESFSERYVTFFQSAQDLFEVQRGLNNCFAHDLVPSPAVVEAALRAARRVNDFSTAVRVLEGIREKVENKQQYQAYLEELKPVREELEANALFNDARKQGADAAIIEGHKKKLGDLKRALGQLQGGSKDAGKKKRAAVTEDSKEMHCREHVERIVKDCFTTYGGGCLDTPVFERKDILAGKYGEDAKLIFDLKDQGGEELALRYDHTVPLARYLAMNGAMNTQAKLWQVGKVYRRDNPVMSKGRMREFSQADFDIAGVWDPMIPDAELISLLCTILTRLEVGEFTVKLNHRKILDGIFEVCGVPSDKIRTISSAVDKLDKLPWADVKKEMTEEKGLDPVSADKIGEYVKHKGGPSLLQTLRADAALMANPSAKHGIEEMGILFTYLEAYKVIDKISFDMSLARGLDYYTGIIYEAITEASAPPGFKAANALASSSTQPSTSDFTPPAPAPKKKPKKPTSQDEEEEVDESQVGVGSIAAGGRYDNLVGMFAAAAAGEGKKAAGLPCVGVSIGLDRIFAIVWPKWVERGMRSKDTMAYVMAAGDGLLIDRVQLVQELREAGIKTDFLFKNKPKLPAQFAAGEKDEVPFAIILGGDELKEGLVTVKEQKWEFVDGEKRKVQSADQGTKVKRAELIQWLKNTQTYQGWSSGKLVD</sequence>
<evidence type="ECO:0000313" key="19">
    <source>
        <dbReference type="EMBL" id="THH01393.1"/>
    </source>
</evidence>
<protein>
    <recommendedName>
        <fullName evidence="15">Cytochrome c oxidase subunit 6, mitochondrial</fullName>
        <ecNumber evidence="5">6.1.1.21</ecNumber>
    </recommendedName>
    <alternativeName>
        <fullName evidence="16">Cytochrome c oxidase polypeptide VI</fullName>
    </alternativeName>
</protein>
<dbReference type="Gene3D" id="1.25.40.40">
    <property type="entry name" value="Cytochrome c oxidase, subunit Va/VI"/>
    <property type="match status" value="1"/>
</dbReference>
<proteinExistence type="inferred from homology"/>
<comment type="caution">
    <text evidence="19">The sequence shown here is derived from an EMBL/GenBank/DDBJ whole genome shotgun (WGS) entry which is preliminary data.</text>
</comment>
<dbReference type="SUPFAM" id="SSF48479">
    <property type="entry name" value="Cytochrome c oxidase subunit E"/>
    <property type="match status" value="1"/>
</dbReference>
<keyword evidence="8" id="KW-0547">Nucleotide-binding</keyword>
<dbReference type="InterPro" id="IPR004154">
    <property type="entry name" value="Anticodon-bd"/>
</dbReference>
<dbReference type="AlphaFoldDB" id="A0A4V3XBE9"/>
<dbReference type="GO" id="GO:0006123">
    <property type="term" value="P:mitochondrial electron transport, cytochrome c to oxygen"/>
    <property type="evidence" value="ECO:0007669"/>
    <property type="project" value="InterPro"/>
</dbReference>
<keyword evidence="7" id="KW-0479">Metal-binding</keyword>
<evidence type="ECO:0000256" key="17">
    <source>
        <dbReference type="SAM" id="MobiDB-lite"/>
    </source>
</evidence>
<evidence type="ECO:0000256" key="15">
    <source>
        <dbReference type="ARBA" id="ARBA00070174"/>
    </source>
</evidence>
<dbReference type="GO" id="GO:0046872">
    <property type="term" value="F:metal ion binding"/>
    <property type="evidence" value="ECO:0007669"/>
    <property type="project" value="UniProtKB-KW"/>
</dbReference>
<evidence type="ECO:0000256" key="5">
    <source>
        <dbReference type="ARBA" id="ARBA00012815"/>
    </source>
</evidence>
<dbReference type="GO" id="GO:0045277">
    <property type="term" value="C:respiratory chain complex IV"/>
    <property type="evidence" value="ECO:0007669"/>
    <property type="project" value="InterPro"/>
</dbReference>
<keyword evidence="11" id="KW-0408">Iron</keyword>
<dbReference type="Gene3D" id="3.30.930.10">
    <property type="entry name" value="Bira Bifunctional Protein, Domain 2"/>
    <property type="match status" value="1"/>
</dbReference>
<evidence type="ECO:0000256" key="3">
    <source>
        <dbReference type="ARBA" id="ARBA00007972"/>
    </source>
</evidence>
<evidence type="ECO:0000256" key="4">
    <source>
        <dbReference type="ARBA" id="ARBA00008226"/>
    </source>
</evidence>
<dbReference type="InterPro" id="IPR036545">
    <property type="entry name" value="Cyt_c_oxidase_su5A/6_sf"/>
</dbReference>
<dbReference type="Proteomes" id="UP000309038">
    <property type="component" value="Unassembled WGS sequence"/>
</dbReference>
<evidence type="ECO:0000256" key="2">
    <source>
        <dbReference type="ARBA" id="ARBA00004673"/>
    </source>
</evidence>
<evidence type="ECO:0000256" key="7">
    <source>
        <dbReference type="ARBA" id="ARBA00022723"/>
    </source>
</evidence>
<evidence type="ECO:0000256" key="6">
    <source>
        <dbReference type="ARBA" id="ARBA00022617"/>
    </source>
</evidence>
<evidence type="ECO:0000256" key="10">
    <source>
        <dbReference type="ARBA" id="ARBA00022946"/>
    </source>
</evidence>
<keyword evidence="6" id="KW-0349">Heme</keyword>
<dbReference type="PANTHER" id="PTHR11476:SF7">
    <property type="entry name" value="HISTIDINE--TRNA LIGASE"/>
    <property type="match status" value="1"/>
</dbReference>
<dbReference type="GO" id="GO:0006427">
    <property type="term" value="P:histidyl-tRNA aminoacylation"/>
    <property type="evidence" value="ECO:0007669"/>
    <property type="project" value="TreeGrafter"/>
</dbReference>
<evidence type="ECO:0000256" key="12">
    <source>
        <dbReference type="ARBA" id="ARBA00023128"/>
    </source>
</evidence>
<dbReference type="UniPathway" id="UPA00705"/>
<dbReference type="GO" id="GO:0003723">
    <property type="term" value="F:RNA binding"/>
    <property type="evidence" value="ECO:0007669"/>
    <property type="project" value="TreeGrafter"/>
</dbReference>
<accession>A0A4V3XBE9</accession>
<dbReference type="GO" id="GO:0005829">
    <property type="term" value="C:cytosol"/>
    <property type="evidence" value="ECO:0007669"/>
    <property type="project" value="TreeGrafter"/>
</dbReference>
<gene>
    <name evidence="19" type="ORF">EW026_g1297</name>
</gene>
<dbReference type="FunFam" id="1.25.40.40:FF:000001">
    <property type="entry name" value="Cytochrome c oxidase subunit VI"/>
    <property type="match status" value="1"/>
</dbReference>
<dbReference type="GO" id="GO:0004821">
    <property type="term" value="F:histidine-tRNA ligase activity"/>
    <property type="evidence" value="ECO:0007669"/>
    <property type="project" value="UniProtKB-EC"/>
</dbReference>